<dbReference type="AlphaFoldDB" id="A0A0K0FQ28"/>
<evidence type="ECO:0000313" key="2">
    <source>
        <dbReference type="WBParaSite" id="SVE_1151000.1"/>
    </source>
</evidence>
<reference evidence="2" key="2">
    <citation type="submission" date="2015-08" db="UniProtKB">
        <authorList>
            <consortium name="WormBaseParasite"/>
        </authorList>
    </citation>
    <scope>IDENTIFICATION</scope>
</reference>
<protein>
    <submittedName>
        <fullName evidence="2">Kindlin_2_N domain-containing protein</fullName>
    </submittedName>
</protein>
<accession>A0A0K0FQ28</accession>
<proteinExistence type="predicted"/>
<dbReference type="Gene3D" id="1.10.472.10">
    <property type="entry name" value="Cyclin-like"/>
    <property type="match status" value="1"/>
</dbReference>
<organism evidence="1 2">
    <name type="scientific">Strongyloides venezuelensis</name>
    <name type="common">Threadworm</name>
    <dbReference type="NCBI Taxonomy" id="75913"/>
    <lineage>
        <taxon>Eukaryota</taxon>
        <taxon>Metazoa</taxon>
        <taxon>Ecdysozoa</taxon>
        <taxon>Nematoda</taxon>
        <taxon>Chromadorea</taxon>
        <taxon>Rhabditida</taxon>
        <taxon>Tylenchina</taxon>
        <taxon>Panagrolaimomorpha</taxon>
        <taxon>Strongyloidoidea</taxon>
        <taxon>Strongyloididae</taxon>
        <taxon>Strongyloides</taxon>
    </lineage>
</organism>
<dbReference type="STRING" id="75913.A0A0K0FQ28"/>
<sequence length="86" mass="10264">MDRRFPNDCPYIHLPLLWEAEVIVIGATHLSLRMDNIENSDYQSRTNDKLWWSKDMKNYTLRSLEGICHTLLDHYPEESDKNKLDI</sequence>
<keyword evidence="1" id="KW-1185">Reference proteome</keyword>
<evidence type="ECO:0000313" key="1">
    <source>
        <dbReference type="Proteomes" id="UP000035680"/>
    </source>
</evidence>
<dbReference type="WBParaSite" id="SVE_1151000.1">
    <property type="protein sequence ID" value="SVE_1151000.1"/>
    <property type="gene ID" value="SVE_1151000"/>
</dbReference>
<dbReference type="SUPFAM" id="SSF47954">
    <property type="entry name" value="Cyclin-like"/>
    <property type="match status" value="1"/>
</dbReference>
<dbReference type="InterPro" id="IPR036915">
    <property type="entry name" value="Cyclin-like_sf"/>
</dbReference>
<name>A0A0K0FQ28_STRVS</name>
<reference evidence="1" key="1">
    <citation type="submission" date="2014-07" db="EMBL/GenBank/DDBJ databases">
        <authorList>
            <person name="Martin A.A"/>
            <person name="De Silva N."/>
        </authorList>
    </citation>
    <scope>NUCLEOTIDE SEQUENCE</scope>
</reference>
<dbReference type="Proteomes" id="UP000035680">
    <property type="component" value="Unassembled WGS sequence"/>
</dbReference>